<proteinExistence type="predicted"/>
<dbReference type="EMBL" id="VFOP01000001">
    <property type="protein sequence ID" value="TQL51531.1"/>
    <property type="molecule type" value="Genomic_DNA"/>
</dbReference>
<evidence type="ECO:0000256" key="2">
    <source>
        <dbReference type="ARBA" id="ARBA00022630"/>
    </source>
</evidence>
<keyword evidence="4" id="KW-0521">NADP</keyword>
<keyword evidence="9" id="KW-1185">Reference proteome</keyword>
<dbReference type="Proteomes" id="UP000319516">
    <property type="component" value="Unassembled WGS sequence"/>
</dbReference>
<protein>
    <submittedName>
        <fullName evidence="8">2,4-dienoyl-CoA reductase-like NADH-dependent reductase (Old Yellow Enzyme family)</fullName>
    </submittedName>
</protein>
<dbReference type="InterPro" id="IPR013785">
    <property type="entry name" value="Aldolase_TIM"/>
</dbReference>
<feature type="domain" description="NADH:flavin oxidoreductase/NADH oxidase N-terminal" evidence="7">
    <location>
        <begin position="9"/>
        <end position="346"/>
    </location>
</feature>
<evidence type="ECO:0000313" key="9">
    <source>
        <dbReference type="Proteomes" id="UP000319516"/>
    </source>
</evidence>
<dbReference type="SUPFAM" id="SSF51395">
    <property type="entry name" value="FMN-linked oxidoreductases"/>
    <property type="match status" value="1"/>
</dbReference>
<name>A0A542YTZ1_9MICO</name>
<dbReference type="CDD" id="cd02932">
    <property type="entry name" value="OYE_YqiM_FMN"/>
    <property type="match status" value="1"/>
</dbReference>
<dbReference type="PANTHER" id="PTHR43303:SF4">
    <property type="entry name" value="NADPH DEHYDROGENASE C23G7.10C-RELATED"/>
    <property type="match status" value="1"/>
</dbReference>
<dbReference type="PANTHER" id="PTHR43303">
    <property type="entry name" value="NADPH DEHYDROGENASE C23G7.10C-RELATED"/>
    <property type="match status" value="1"/>
</dbReference>
<dbReference type="OrthoDB" id="3169239at2"/>
<keyword evidence="5" id="KW-0560">Oxidoreductase</keyword>
<keyword evidence="2" id="KW-0285">Flavoprotein</keyword>
<gene>
    <name evidence="8" type="ORF">FB467_2678</name>
</gene>
<comment type="cofactor">
    <cofactor evidence="1">
        <name>FMN</name>
        <dbReference type="ChEBI" id="CHEBI:58210"/>
    </cofactor>
</comment>
<reference evidence="8 9" key="1">
    <citation type="submission" date="2019-06" db="EMBL/GenBank/DDBJ databases">
        <title>Sequencing the genomes of 1000 actinobacteria strains.</title>
        <authorList>
            <person name="Klenk H.-P."/>
        </authorList>
    </citation>
    <scope>NUCLEOTIDE SEQUENCE [LARGE SCALE GENOMIC DNA]</scope>
    <source>
        <strain evidence="8 9">DSM 12335</strain>
    </source>
</reference>
<dbReference type="Gene3D" id="3.20.20.70">
    <property type="entry name" value="Aldolase class I"/>
    <property type="match status" value="1"/>
</dbReference>
<accession>A0A542YTZ1</accession>
<comment type="caution">
    <text evidence="8">The sequence shown here is derived from an EMBL/GenBank/DDBJ whole genome shotgun (WGS) entry which is preliminary data.</text>
</comment>
<feature type="region of interest" description="Disordered" evidence="6">
    <location>
        <begin position="123"/>
        <end position="147"/>
    </location>
</feature>
<dbReference type="GO" id="GO:0050661">
    <property type="term" value="F:NADP binding"/>
    <property type="evidence" value="ECO:0007669"/>
    <property type="project" value="InterPro"/>
</dbReference>
<evidence type="ECO:0000256" key="1">
    <source>
        <dbReference type="ARBA" id="ARBA00001917"/>
    </source>
</evidence>
<evidence type="ECO:0000256" key="5">
    <source>
        <dbReference type="ARBA" id="ARBA00023002"/>
    </source>
</evidence>
<dbReference type="Pfam" id="PF00724">
    <property type="entry name" value="Oxidored_FMN"/>
    <property type="match status" value="1"/>
</dbReference>
<evidence type="ECO:0000256" key="4">
    <source>
        <dbReference type="ARBA" id="ARBA00022857"/>
    </source>
</evidence>
<evidence type="ECO:0000256" key="6">
    <source>
        <dbReference type="SAM" id="MobiDB-lite"/>
    </source>
</evidence>
<organism evidence="8 9">
    <name type="scientific">Ornithinicoccus hortensis</name>
    <dbReference type="NCBI Taxonomy" id="82346"/>
    <lineage>
        <taxon>Bacteria</taxon>
        <taxon>Bacillati</taxon>
        <taxon>Actinomycetota</taxon>
        <taxon>Actinomycetes</taxon>
        <taxon>Micrococcales</taxon>
        <taxon>Intrasporangiaceae</taxon>
        <taxon>Ornithinicoccus</taxon>
    </lineage>
</organism>
<evidence type="ECO:0000259" key="7">
    <source>
        <dbReference type="Pfam" id="PF00724"/>
    </source>
</evidence>
<dbReference type="RefSeq" id="WP_141785521.1">
    <property type="nucleotide sequence ID" value="NZ_BAAAIK010000011.1"/>
</dbReference>
<dbReference type="GO" id="GO:0010181">
    <property type="term" value="F:FMN binding"/>
    <property type="evidence" value="ECO:0007669"/>
    <property type="project" value="InterPro"/>
</dbReference>
<dbReference type="AlphaFoldDB" id="A0A542YTZ1"/>
<dbReference type="InterPro" id="IPR001155">
    <property type="entry name" value="OxRdtase_FMN_N"/>
</dbReference>
<keyword evidence="3" id="KW-0288">FMN</keyword>
<evidence type="ECO:0000313" key="8">
    <source>
        <dbReference type="EMBL" id="TQL51531.1"/>
    </source>
</evidence>
<dbReference type="InterPro" id="IPR044152">
    <property type="entry name" value="YqjM-like"/>
</dbReference>
<evidence type="ECO:0000256" key="3">
    <source>
        <dbReference type="ARBA" id="ARBA00022643"/>
    </source>
</evidence>
<dbReference type="GO" id="GO:0003959">
    <property type="term" value="F:NADPH dehydrogenase activity"/>
    <property type="evidence" value="ECO:0007669"/>
    <property type="project" value="InterPro"/>
</dbReference>
<sequence>MPTTAESALFRPYRLRGVEFPNRIWVSPMCQYSCDDRSGEPHDWHLAHLGGFARGRAGLVLTEATGVSPEGRISAQDTGIYTDAQVAAWRRIVDFVHGQGVPIGMQLSHAGRKASAYRPWDGRRETVPADEGGWTPVAPSPIPHDGRVVPRELSTQEVRDVAADFVVAARRAREAGFDVLEVHNAHGYLLHQFLSPLSNERTDDYGGSPENRARLLLEIVAGIRAEVGPDVPLFVRFSATDHAEDGLTPEDVAAVAGWARDAGADLFDISSGGLVPATFHTGPGYQVPYAEEIAARTGAPVSAVGMITTPQQAEDIVSSGRVQAVMMARELIRDPHFPLRAAHELGQEIAWPPAYDRGRWPQEPARGA</sequence>